<name>A0ABP8V038_9GAMM</name>
<organism evidence="7 8">
    <name type="scientific">Kistimonas scapharcae</name>
    <dbReference type="NCBI Taxonomy" id="1036133"/>
    <lineage>
        <taxon>Bacteria</taxon>
        <taxon>Pseudomonadati</taxon>
        <taxon>Pseudomonadota</taxon>
        <taxon>Gammaproteobacteria</taxon>
        <taxon>Oceanospirillales</taxon>
        <taxon>Endozoicomonadaceae</taxon>
        <taxon>Kistimonas</taxon>
    </lineage>
</organism>
<proteinExistence type="predicted"/>
<keyword evidence="8" id="KW-1185">Reference proteome</keyword>
<evidence type="ECO:0000256" key="2">
    <source>
        <dbReference type="ARBA" id="ARBA00023125"/>
    </source>
</evidence>
<sequence length="303" mass="33592">MSYAGRALAKNTLLAIESDWKVFCAFCAVRSLRPLPADRTTVEQFLRYMASSRATTTLGRYLSSISTLHQVAGLDNPCITMEVKYTLQEIRRNYGTAPRQAHPLRLEHLEQLTSHYTDIDSLTARRDIALLSVAYDAMLRTSEICTVKVSDLSISDDGTGIVHLTHSKTDQAGQGAELFLSDQTVALVGEWLEAANIDSGALFRGIKRPFGKQEIIQDRAISRSTAYRIFRSASEMLGGEPWSGHSTRVGAAQDLVEANMDTAAIQQAGRWASSQMVHRYSRKITAGRSAMAKFRQSRKDNND</sequence>
<dbReference type="InterPro" id="IPR011010">
    <property type="entry name" value="DNA_brk_join_enz"/>
</dbReference>
<dbReference type="Proteomes" id="UP001500604">
    <property type="component" value="Unassembled WGS sequence"/>
</dbReference>
<evidence type="ECO:0000313" key="8">
    <source>
        <dbReference type="Proteomes" id="UP001500604"/>
    </source>
</evidence>
<accession>A0ABP8V038</accession>
<dbReference type="SUPFAM" id="SSF47823">
    <property type="entry name" value="lambda integrase-like, N-terminal domain"/>
    <property type="match status" value="1"/>
</dbReference>
<evidence type="ECO:0000313" key="7">
    <source>
        <dbReference type="EMBL" id="GAA4649271.1"/>
    </source>
</evidence>
<dbReference type="PROSITE" id="PS51898">
    <property type="entry name" value="TYR_RECOMBINASE"/>
    <property type="match status" value="1"/>
</dbReference>
<evidence type="ECO:0000256" key="4">
    <source>
        <dbReference type="PROSITE-ProRule" id="PRU01248"/>
    </source>
</evidence>
<dbReference type="SUPFAM" id="SSF56349">
    <property type="entry name" value="DNA breaking-rejoining enzymes"/>
    <property type="match status" value="1"/>
</dbReference>
<dbReference type="PANTHER" id="PTHR34605">
    <property type="entry name" value="PHAGE_INTEGRASE DOMAIN-CONTAINING PROTEIN"/>
    <property type="match status" value="1"/>
</dbReference>
<evidence type="ECO:0000256" key="1">
    <source>
        <dbReference type="ARBA" id="ARBA00022908"/>
    </source>
</evidence>
<gene>
    <name evidence="7" type="ORF">GCM10023116_15450</name>
</gene>
<dbReference type="PROSITE" id="PS51900">
    <property type="entry name" value="CB"/>
    <property type="match status" value="1"/>
</dbReference>
<keyword evidence="2 4" id="KW-0238">DNA-binding</keyword>
<dbReference type="InterPro" id="IPR010998">
    <property type="entry name" value="Integrase_recombinase_N"/>
</dbReference>
<feature type="domain" description="Tyr recombinase" evidence="5">
    <location>
        <begin position="99"/>
        <end position="294"/>
    </location>
</feature>
<comment type="caution">
    <text evidence="7">The sequence shown here is derived from an EMBL/GenBank/DDBJ whole genome shotgun (WGS) entry which is preliminary data.</text>
</comment>
<dbReference type="EMBL" id="BAABFL010000128">
    <property type="protein sequence ID" value="GAA4649271.1"/>
    <property type="molecule type" value="Genomic_DNA"/>
</dbReference>
<evidence type="ECO:0000256" key="3">
    <source>
        <dbReference type="ARBA" id="ARBA00023172"/>
    </source>
</evidence>
<evidence type="ECO:0000259" key="5">
    <source>
        <dbReference type="PROSITE" id="PS51898"/>
    </source>
</evidence>
<dbReference type="InterPro" id="IPR013762">
    <property type="entry name" value="Integrase-like_cat_sf"/>
</dbReference>
<protein>
    <submittedName>
        <fullName evidence="7">Site-specific integrase</fullName>
    </submittedName>
</protein>
<keyword evidence="1" id="KW-0229">DNA integration</keyword>
<feature type="domain" description="Core-binding (CB)" evidence="6">
    <location>
        <begin position="1"/>
        <end position="73"/>
    </location>
</feature>
<evidence type="ECO:0000259" key="6">
    <source>
        <dbReference type="PROSITE" id="PS51900"/>
    </source>
</evidence>
<dbReference type="InterPro" id="IPR044068">
    <property type="entry name" value="CB"/>
</dbReference>
<dbReference type="InterPro" id="IPR002104">
    <property type="entry name" value="Integrase_catalytic"/>
</dbReference>
<dbReference type="Gene3D" id="1.10.150.130">
    <property type="match status" value="1"/>
</dbReference>
<dbReference type="PANTHER" id="PTHR34605:SF3">
    <property type="entry name" value="P CELL-TYPE AGGLUTINATION PROTEIN MAP4-LIKE-RELATED"/>
    <property type="match status" value="1"/>
</dbReference>
<reference evidence="8" key="1">
    <citation type="journal article" date="2019" name="Int. J. Syst. Evol. Microbiol.">
        <title>The Global Catalogue of Microorganisms (GCM) 10K type strain sequencing project: providing services to taxonomists for standard genome sequencing and annotation.</title>
        <authorList>
            <consortium name="The Broad Institute Genomics Platform"/>
            <consortium name="The Broad Institute Genome Sequencing Center for Infectious Disease"/>
            <person name="Wu L."/>
            <person name="Ma J."/>
        </authorList>
    </citation>
    <scope>NUCLEOTIDE SEQUENCE [LARGE SCALE GENOMIC DNA]</scope>
    <source>
        <strain evidence="8">JCM 17805</strain>
    </source>
</reference>
<dbReference type="InterPro" id="IPR052925">
    <property type="entry name" value="Phage_Integrase-like_Recomb"/>
</dbReference>
<dbReference type="Pfam" id="PF00589">
    <property type="entry name" value="Phage_integrase"/>
    <property type="match status" value="1"/>
</dbReference>
<dbReference type="Gene3D" id="1.10.443.10">
    <property type="entry name" value="Intergrase catalytic core"/>
    <property type="match status" value="1"/>
</dbReference>
<keyword evidence="3" id="KW-0233">DNA recombination</keyword>